<keyword evidence="2" id="KW-1185">Reference proteome</keyword>
<reference evidence="1 2" key="1">
    <citation type="journal article" date="2023" name="Arcadia Sci">
        <title>De novo assembly of a long-read Amblyomma americanum tick genome.</title>
        <authorList>
            <person name="Chou S."/>
            <person name="Poskanzer K.E."/>
            <person name="Rollins M."/>
            <person name="Thuy-Boun P.S."/>
        </authorList>
    </citation>
    <scope>NUCLEOTIDE SEQUENCE [LARGE SCALE GENOMIC DNA]</scope>
    <source>
        <strain evidence="1">F_SG_1</strain>
        <tissue evidence="1">Salivary glands</tissue>
    </source>
</reference>
<comment type="caution">
    <text evidence="1">The sequence shown here is derived from an EMBL/GenBank/DDBJ whole genome shotgun (WGS) entry which is preliminary data.</text>
</comment>
<dbReference type="AlphaFoldDB" id="A0AAQ4DNE0"/>
<dbReference type="Proteomes" id="UP001321473">
    <property type="component" value="Unassembled WGS sequence"/>
</dbReference>
<gene>
    <name evidence="1" type="ORF">V5799_033409</name>
</gene>
<proteinExistence type="predicted"/>
<dbReference type="EMBL" id="JARKHS020028809">
    <property type="protein sequence ID" value="KAK8763980.1"/>
    <property type="molecule type" value="Genomic_DNA"/>
</dbReference>
<sequence>MDGCPKTPIVDHVKLEEIFDRDIQLLPESVRSAINGRSVVRCKHTADVLHSLMMNERTQDAVDAMKLAIRERLPRACYRPGGLRDCLLQWLHDIAPIEIADEVIDALRRVSLLMERK</sequence>
<accession>A0AAQ4DNE0</accession>
<evidence type="ECO:0000313" key="2">
    <source>
        <dbReference type="Proteomes" id="UP001321473"/>
    </source>
</evidence>
<protein>
    <submittedName>
        <fullName evidence="1">Uncharacterized protein</fullName>
    </submittedName>
</protein>
<evidence type="ECO:0000313" key="1">
    <source>
        <dbReference type="EMBL" id="KAK8763980.1"/>
    </source>
</evidence>
<organism evidence="1 2">
    <name type="scientific">Amblyomma americanum</name>
    <name type="common">Lone star tick</name>
    <dbReference type="NCBI Taxonomy" id="6943"/>
    <lineage>
        <taxon>Eukaryota</taxon>
        <taxon>Metazoa</taxon>
        <taxon>Ecdysozoa</taxon>
        <taxon>Arthropoda</taxon>
        <taxon>Chelicerata</taxon>
        <taxon>Arachnida</taxon>
        <taxon>Acari</taxon>
        <taxon>Parasitiformes</taxon>
        <taxon>Ixodida</taxon>
        <taxon>Ixodoidea</taxon>
        <taxon>Ixodidae</taxon>
        <taxon>Amblyomminae</taxon>
        <taxon>Amblyomma</taxon>
    </lineage>
</organism>
<name>A0AAQ4DNE0_AMBAM</name>